<dbReference type="GO" id="GO:0003677">
    <property type="term" value="F:DNA binding"/>
    <property type="evidence" value="ECO:0007669"/>
    <property type="project" value="UniProtKB-KW"/>
</dbReference>
<dbReference type="InterPro" id="IPR013325">
    <property type="entry name" value="RNA_pol_sigma_r2"/>
</dbReference>
<dbReference type="InterPro" id="IPR039425">
    <property type="entry name" value="RNA_pol_sigma-70-like"/>
</dbReference>
<keyword evidence="4" id="KW-0238">DNA-binding</keyword>
<name>A0A1K0FYR5_9ACTN</name>
<dbReference type="Pfam" id="PF04542">
    <property type="entry name" value="Sigma70_r2"/>
    <property type="match status" value="1"/>
</dbReference>
<feature type="region of interest" description="Disordered" evidence="6">
    <location>
        <begin position="23"/>
        <end position="43"/>
    </location>
</feature>
<dbReference type="Proteomes" id="UP000182486">
    <property type="component" value="Unassembled WGS sequence"/>
</dbReference>
<evidence type="ECO:0000313" key="10">
    <source>
        <dbReference type="Proteomes" id="UP000182486"/>
    </source>
</evidence>
<evidence type="ECO:0000313" key="9">
    <source>
        <dbReference type="EMBL" id="OJF10194.1"/>
    </source>
</evidence>
<dbReference type="PANTHER" id="PTHR43133:SF50">
    <property type="entry name" value="ECF RNA POLYMERASE SIGMA FACTOR SIGM"/>
    <property type="match status" value="1"/>
</dbReference>
<feature type="compositionally biased region" description="Low complexity" evidence="6">
    <location>
        <begin position="30"/>
        <end position="42"/>
    </location>
</feature>
<dbReference type="GO" id="GO:0006352">
    <property type="term" value="P:DNA-templated transcription initiation"/>
    <property type="evidence" value="ECO:0007669"/>
    <property type="project" value="InterPro"/>
</dbReference>
<keyword evidence="2" id="KW-0805">Transcription regulation</keyword>
<evidence type="ECO:0000259" key="7">
    <source>
        <dbReference type="Pfam" id="PF04542"/>
    </source>
</evidence>
<keyword evidence="3" id="KW-0731">Sigma factor</keyword>
<dbReference type="Gene3D" id="1.10.1740.10">
    <property type="match status" value="1"/>
</dbReference>
<dbReference type="InterPro" id="IPR013249">
    <property type="entry name" value="RNA_pol_sigma70_r4_t2"/>
</dbReference>
<reference evidence="9 10" key="1">
    <citation type="submission" date="2016-09" db="EMBL/GenBank/DDBJ databases">
        <title>Couchioplanes caeruleus draft genome sequence.</title>
        <authorList>
            <person name="Sheehan J."/>
            <person name="Caffrey P."/>
        </authorList>
    </citation>
    <scope>NUCLEOTIDE SEQUENCE [LARGE SCALE GENOMIC DNA]</scope>
    <source>
        <strain evidence="9 10">DSM 43634</strain>
    </source>
</reference>
<dbReference type="SUPFAM" id="SSF88946">
    <property type="entry name" value="Sigma2 domain of RNA polymerase sigma factors"/>
    <property type="match status" value="1"/>
</dbReference>
<dbReference type="Pfam" id="PF08281">
    <property type="entry name" value="Sigma70_r4_2"/>
    <property type="match status" value="1"/>
</dbReference>
<evidence type="ECO:0000256" key="3">
    <source>
        <dbReference type="ARBA" id="ARBA00023082"/>
    </source>
</evidence>
<gene>
    <name evidence="9" type="ORF">BG844_33395</name>
</gene>
<dbReference type="RefSeq" id="WP_071809423.1">
    <property type="nucleotide sequence ID" value="NZ_MEIA01000494.1"/>
</dbReference>
<evidence type="ECO:0000256" key="1">
    <source>
        <dbReference type="ARBA" id="ARBA00010641"/>
    </source>
</evidence>
<evidence type="ECO:0000256" key="5">
    <source>
        <dbReference type="ARBA" id="ARBA00023163"/>
    </source>
</evidence>
<dbReference type="EMBL" id="MEIA01000494">
    <property type="protein sequence ID" value="OJF10194.1"/>
    <property type="molecule type" value="Genomic_DNA"/>
</dbReference>
<dbReference type="SUPFAM" id="SSF88659">
    <property type="entry name" value="Sigma3 and sigma4 domains of RNA polymerase sigma factors"/>
    <property type="match status" value="1"/>
</dbReference>
<protein>
    <submittedName>
        <fullName evidence="9">RNA polymerase subunit sigma-24</fullName>
    </submittedName>
</protein>
<accession>A0A1K0FYR5</accession>
<evidence type="ECO:0000259" key="8">
    <source>
        <dbReference type="Pfam" id="PF08281"/>
    </source>
</evidence>
<feature type="domain" description="RNA polymerase sigma-70 region 2" evidence="7">
    <location>
        <begin position="49"/>
        <end position="116"/>
    </location>
</feature>
<evidence type="ECO:0000256" key="6">
    <source>
        <dbReference type="SAM" id="MobiDB-lite"/>
    </source>
</evidence>
<dbReference type="Gene3D" id="1.10.10.10">
    <property type="entry name" value="Winged helix-like DNA-binding domain superfamily/Winged helix DNA-binding domain"/>
    <property type="match status" value="1"/>
</dbReference>
<dbReference type="CDD" id="cd06171">
    <property type="entry name" value="Sigma70_r4"/>
    <property type="match status" value="1"/>
</dbReference>
<dbReference type="PANTHER" id="PTHR43133">
    <property type="entry name" value="RNA POLYMERASE ECF-TYPE SIGMA FACTO"/>
    <property type="match status" value="1"/>
</dbReference>
<sequence>MSLALPLARPLLRWWRSALSGSSTPARGMASSGSSAINQSSGPPAINELYHARRLRLVRLAVLMVDDLGTAEDIVQDVFAALYRRHGAHLHTVEDPDAYLTSGVMNAARSALRRRRTARAYVPPPAGTVPAAEDQMLLSEGDHEVLTALGRLTVRQRQVVVLRYWSELSEQEIADVLNVSRGTVKSTAHRALTLLRGLLGERR</sequence>
<dbReference type="InterPro" id="IPR013324">
    <property type="entry name" value="RNA_pol_sigma_r3/r4-like"/>
</dbReference>
<dbReference type="InterPro" id="IPR014284">
    <property type="entry name" value="RNA_pol_sigma-70_dom"/>
</dbReference>
<comment type="caution">
    <text evidence="9">The sequence shown here is derived from an EMBL/GenBank/DDBJ whole genome shotgun (WGS) entry which is preliminary data.</text>
</comment>
<evidence type="ECO:0000256" key="4">
    <source>
        <dbReference type="ARBA" id="ARBA00023125"/>
    </source>
</evidence>
<keyword evidence="5" id="KW-0804">Transcription</keyword>
<dbReference type="AlphaFoldDB" id="A0A1K0FYR5"/>
<dbReference type="InterPro" id="IPR007627">
    <property type="entry name" value="RNA_pol_sigma70_r2"/>
</dbReference>
<comment type="similarity">
    <text evidence="1">Belongs to the sigma-70 factor family. ECF subfamily.</text>
</comment>
<dbReference type="GO" id="GO:0016987">
    <property type="term" value="F:sigma factor activity"/>
    <property type="evidence" value="ECO:0007669"/>
    <property type="project" value="UniProtKB-KW"/>
</dbReference>
<dbReference type="NCBIfam" id="TIGR02937">
    <property type="entry name" value="sigma70-ECF"/>
    <property type="match status" value="1"/>
</dbReference>
<keyword evidence="10" id="KW-1185">Reference proteome</keyword>
<evidence type="ECO:0000256" key="2">
    <source>
        <dbReference type="ARBA" id="ARBA00023015"/>
    </source>
</evidence>
<dbReference type="InterPro" id="IPR036388">
    <property type="entry name" value="WH-like_DNA-bd_sf"/>
</dbReference>
<organism evidence="9 10">
    <name type="scientific">Couchioplanes caeruleus subsp. caeruleus</name>
    <dbReference type="NCBI Taxonomy" id="56427"/>
    <lineage>
        <taxon>Bacteria</taxon>
        <taxon>Bacillati</taxon>
        <taxon>Actinomycetota</taxon>
        <taxon>Actinomycetes</taxon>
        <taxon>Micromonosporales</taxon>
        <taxon>Micromonosporaceae</taxon>
        <taxon>Couchioplanes</taxon>
    </lineage>
</organism>
<feature type="domain" description="RNA polymerase sigma factor 70 region 4 type 2" evidence="8">
    <location>
        <begin position="144"/>
        <end position="194"/>
    </location>
</feature>
<proteinExistence type="inferred from homology"/>